<evidence type="ECO:0000256" key="1">
    <source>
        <dbReference type="ARBA" id="ARBA00001946"/>
    </source>
</evidence>
<dbReference type="FunFam" id="3.30.200.20:FF:000046">
    <property type="entry name" value="Mitogen-activated protein kinase"/>
    <property type="match status" value="1"/>
</dbReference>
<dbReference type="Pfam" id="PF00069">
    <property type="entry name" value="Pkinase"/>
    <property type="match status" value="1"/>
</dbReference>
<dbReference type="InterPro" id="IPR050117">
    <property type="entry name" value="MAPK"/>
</dbReference>
<dbReference type="RefSeq" id="XP_056552062.1">
    <property type="nucleotide sequence ID" value="XM_056703062.1"/>
</dbReference>
<dbReference type="InterPro" id="IPR017441">
    <property type="entry name" value="Protein_kinase_ATP_BS"/>
</dbReference>
<evidence type="ECO:0000256" key="5">
    <source>
        <dbReference type="ARBA" id="ARBA00022777"/>
    </source>
</evidence>
<evidence type="ECO:0000256" key="3">
    <source>
        <dbReference type="ARBA" id="ARBA00022679"/>
    </source>
</evidence>
<dbReference type="Gene3D" id="3.30.200.20">
    <property type="entry name" value="Phosphorylase Kinase, domain 1"/>
    <property type="match status" value="1"/>
</dbReference>
<keyword evidence="13" id="KW-1185">Reference proteome</keyword>
<evidence type="ECO:0000313" key="13">
    <source>
        <dbReference type="Proteomes" id="UP001147782"/>
    </source>
</evidence>
<keyword evidence="5 10" id="KW-0418">Kinase</keyword>
<comment type="catalytic activity">
    <reaction evidence="10">
        <text>L-threonyl-[protein] + ATP = O-phospho-L-threonyl-[protein] + ADP + H(+)</text>
        <dbReference type="Rhea" id="RHEA:46608"/>
        <dbReference type="Rhea" id="RHEA-COMP:11060"/>
        <dbReference type="Rhea" id="RHEA-COMP:11605"/>
        <dbReference type="ChEBI" id="CHEBI:15378"/>
        <dbReference type="ChEBI" id="CHEBI:30013"/>
        <dbReference type="ChEBI" id="CHEBI:30616"/>
        <dbReference type="ChEBI" id="CHEBI:61977"/>
        <dbReference type="ChEBI" id="CHEBI:456216"/>
        <dbReference type="EC" id="2.7.11.24"/>
    </reaction>
</comment>
<dbReference type="Proteomes" id="UP001147782">
    <property type="component" value="Unassembled WGS sequence"/>
</dbReference>
<dbReference type="InterPro" id="IPR011009">
    <property type="entry name" value="Kinase-like_dom_sf"/>
</dbReference>
<evidence type="ECO:0000256" key="4">
    <source>
        <dbReference type="ARBA" id="ARBA00022741"/>
    </source>
</evidence>
<evidence type="ECO:0000313" key="12">
    <source>
        <dbReference type="EMBL" id="KAJ5364436.1"/>
    </source>
</evidence>
<keyword evidence="3 10" id="KW-0808">Transferase</keyword>
<keyword evidence="2 9" id="KW-0723">Serine/threonine-protein kinase</keyword>
<comment type="cofactor">
    <cofactor evidence="1 10">
        <name>Mg(2+)</name>
        <dbReference type="ChEBI" id="CHEBI:18420"/>
    </cofactor>
</comment>
<dbReference type="AlphaFoldDB" id="A0A9W9V337"/>
<dbReference type="EMBL" id="JAPZBS010000008">
    <property type="protein sequence ID" value="KAJ5364436.1"/>
    <property type="molecule type" value="Genomic_DNA"/>
</dbReference>
<evidence type="ECO:0000256" key="7">
    <source>
        <dbReference type="ARBA" id="ARBA00061056"/>
    </source>
</evidence>
<dbReference type="PROSITE" id="PS50011">
    <property type="entry name" value="PROTEIN_KINASE_DOM"/>
    <property type="match status" value="1"/>
</dbReference>
<evidence type="ECO:0000256" key="9">
    <source>
        <dbReference type="RuleBase" id="RU000304"/>
    </source>
</evidence>
<keyword evidence="6 8" id="KW-0067">ATP-binding</keyword>
<evidence type="ECO:0000256" key="10">
    <source>
        <dbReference type="RuleBase" id="RU361165"/>
    </source>
</evidence>
<proteinExistence type="inferred from homology"/>
<organism evidence="12 13">
    <name type="scientific">Penicillium cataractarum</name>
    <dbReference type="NCBI Taxonomy" id="2100454"/>
    <lineage>
        <taxon>Eukaryota</taxon>
        <taxon>Fungi</taxon>
        <taxon>Dikarya</taxon>
        <taxon>Ascomycota</taxon>
        <taxon>Pezizomycotina</taxon>
        <taxon>Eurotiomycetes</taxon>
        <taxon>Eurotiomycetidae</taxon>
        <taxon>Eurotiales</taxon>
        <taxon>Aspergillaceae</taxon>
        <taxon>Penicillium</taxon>
    </lineage>
</organism>
<reference evidence="12" key="2">
    <citation type="journal article" date="2023" name="IMA Fungus">
        <title>Comparative genomic study of the Penicillium genus elucidates a diverse pangenome and 15 lateral gene transfer events.</title>
        <authorList>
            <person name="Petersen C."/>
            <person name="Sorensen T."/>
            <person name="Nielsen M.R."/>
            <person name="Sondergaard T.E."/>
            <person name="Sorensen J.L."/>
            <person name="Fitzpatrick D.A."/>
            <person name="Frisvad J.C."/>
            <person name="Nielsen K.L."/>
        </authorList>
    </citation>
    <scope>NUCLEOTIDE SEQUENCE</scope>
    <source>
        <strain evidence="12">IBT 29864</strain>
    </source>
</reference>
<dbReference type="InterPro" id="IPR003527">
    <property type="entry name" value="MAP_kinase_CS"/>
</dbReference>
<protein>
    <recommendedName>
        <fullName evidence="10">Mitogen-activated protein kinase</fullName>
        <ecNumber evidence="10">2.7.11.24</ecNumber>
    </recommendedName>
</protein>
<reference evidence="12" key="1">
    <citation type="submission" date="2022-11" db="EMBL/GenBank/DDBJ databases">
        <authorList>
            <person name="Petersen C."/>
        </authorList>
    </citation>
    <scope>NUCLEOTIDE SEQUENCE</scope>
    <source>
        <strain evidence="12">IBT 29864</strain>
    </source>
</reference>
<comment type="activity regulation">
    <text evidence="10">Activated by threonine and tyrosine phosphorylation.</text>
</comment>
<dbReference type="EC" id="2.7.11.24" evidence="10"/>
<dbReference type="GO" id="GO:0004707">
    <property type="term" value="F:MAP kinase activity"/>
    <property type="evidence" value="ECO:0007669"/>
    <property type="project" value="UniProtKB-EC"/>
</dbReference>
<dbReference type="FunFam" id="1.10.510.10:FF:000049">
    <property type="entry name" value="Mitogen-activated protein kinase"/>
    <property type="match status" value="1"/>
</dbReference>
<keyword evidence="4 8" id="KW-0547">Nucleotide-binding</keyword>
<dbReference type="GeneID" id="81442241"/>
<evidence type="ECO:0000256" key="6">
    <source>
        <dbReference type="ARBA" id="ARBA00022840"/>
    </source>
</evidence>
<name>A0A9W9V337_9EURO</name>
<dbReference type="InterPro" id="IPR000719">
    <property type="entry name" value="Prot_kinase_dom"/>
</dbReference>
<dbReference type="GO" id="GO:0005524">
    <property type="term" value="F:ATP binding"/>
    <property type="evidence" value="ECO:0007669"/>
    <property type="project" value="UniProtKB-UniRule"/>
</dbReference>
<comment type="caution">
    <text evidence="12">The sequence shown here is derived from an EMBL/GenBank/DDBJ whole genome shotgun (WGS) entry which is preliminary data.</text>
</comment>
<evidence type="ECO:0000256" key="2">
    <source>
        <dbReference type="ARBA" id="ARBA00022527"/>
    </source>
</evidence>
<dbReference type="OrthoDB" id="28397at2759"/>
<evidence type="ECO:0000259" key="11">
    <source>
        <dbReference type="PROSITE" id="PS50011"/>
    </source>
</evidence>
<evidence type="ECO:0000256" key="8">
    <source>
        <dbReference type="PROSITE-ProRule" id="PRU10141"/>
    </source>
</evidence>
<dbReference type="SUPFAM" id="SSF56112">
    <property type="entry name" value="Protein kinase-like (PK-like)"/>
    <property type="match status" value="1"/>
</dbReference>
<dbReference type="InterPro" id="IPR008271">
    <property type="entry name" value="Ser/Thr_kinase_AS"/>
</dbReference>
<dbReference type="PROSITE" id="PS01351">
    <property type="entry name" value="MAPK"/>
    <property type="match status" value="1"/>
</dbReference>
<accession>A0A9W9V337</accession>
<sequence length="350" mass="39945">MDDPDIKTHQVSGCTFDLTGRYSDPQLLGIGTHSVVCACTDILTKEGVAIKKISKPFNSKIDAKRTAREVKLLRHLSHENVISLRDIFVSPLDDIYIVTELLSTDLEHIIRSRPMENRFVQYFFYQIMRALKYIHSAGVVHRDLKPSNILIDENCDLKICDFGLARTVDPRMTGYVTTRFYRAPETMLTWQKYNVEVDMWSAGCILAEMIEGSPLFPGRNHTDQFLVIADLLGSIPHEVIKAICSKSQTFEYITKLPKRVKMPFAKKIKQAFPDALDLLENLLVWDPEKRITAEAALTHPYLSLYHDPTDEPIADQSFDWSILDADYPLDTWKSLVYFEILDHFGGALGS</sequence>
<gene>
    <name evidence="12" type="ORF">N7496_010149</name>
</gene>
<comment type="similarity">
    <text evidence="7 10">Belongs to the protein kinase superfamily. Ser/Thr protein kinase family. MAP kinase subfamily.</text>
</comment>
<dbReference type="Gene3D" id="1.10.510.10">
    <property type="entry name" value="Transferase(Phosphotransferase) domain 1"/>
    <property type="match status" value="1"/>
</dbReference>
<feature type="binding site" evidence="8">
    <location>
        <position position="52"/>
    </location>
    <ligand>
        <name>ATP</name>
        <dbReference type="ChEBI" id="CHEBI:30616"/>
    </ligand>
</feature>
<keyword evidence="10" id="KW-0460">Magnesium</keyword>
<dbReference type="PROSITE" id="PS00107">
    <property type="entry name" value="PROTEIN_KINASE_ATP"/>
    <property type="match status" value="1"/>
</dbReference>
<dbReference type="SMART" id="SM00220">
    <property type="entry name" value="S_TKc"/>
    <property type="match status" value="1"/>
</dbReference>
<feature type="domain" description="Protein kinase" evidence="11">
    <location>
        <begin position="22"/>
        <end position="302"/>
    </location>
</feature>
<dbReference type="PROSITE" id="PS00108">
    <property type="entry name" value="PROTEIN_KINASE_ST"/>
    <property type="match status" value="1"/>
</dbReference>
<dbReference type="PANTHER" id="PTHR24055">
    <property type="entry name" value="MITOGEN-ACTIVATED PROTEIN KINASE"/>
    <property type="match status" value="1"/>
</dbReference>